<dbReference type="PRINTS" id="PR00862">
    <property type="entry name" value="PROLIGOPTASE"/>
</dbReference>
<dbReference type="Pfam" id="PF02897">
    <property type="entry name" value="Peptidase_S9_N"/>
    <property type="match status" value="1"/>
</dbReference>
<dbReference type="SUPFAM" id="SSF53474">
    <property type="entry name" value="alpha/beta-Hydrolases"/>
    <property type="match status" value="1"/>
</dbReference>
<dbReference type="InParanoid" id="A0A6M4H7E6"/>
<keyword evidence="3" id="KW-0645">Protease</keyword>
<proteinExistence type="predicted"/>
<dbReference type="Gene3D" id="2.130.10.120">
    <property type="entry name" value="Prolyl oligopeptidase, N-terminal domain"/>
    <property type="match status" value="1"/>
</dbReference>
<evidence type="ECO:0000259" key="8">
    <source>
        <dbReference type="Pfam" id="PF02897"/>
    </source>
</evidence>
<sequence length="723" mass="77989">MSRFHCIAAALAFAGVAAHAQTLPVFPVKNVPETFFGTVVNDPYRALEDTKNADVLAWMKAHSENASKTLKALPGYANLFARVAELEDARDSAIGGLKRVGGGTLFFTRRGAKDNTLKLFVRKSDGAESLLVDPDDWQKETGKPHAINYFFPSHDGRHVAVGVSASGSEDASLYVIETATRKRIGEPIDRASIAGEYAGIAWNPNGKTFFFLRLQKPAPGAQEKDKYLNSELWMHTVGQPDDKGIRILGPGISPRVPVKPAEQATVVVAPGSKYAVAMVVADVEREMNLYVAPLASLGHPGTPWVKICTVADKVTNFAVKDDSIYLMTHATSPRYAIVRTSLAKPDLKTAETIVPASDQVIFDIGAAKDALYYESRDGAVKRLKRMPWGKKEATEVTFPIEGAASLMAASPNVDGAVVGLSSWTRAFEIYAVDGKGKATNTGLQPLGKFGAPTDLVATEVRVKSHDGALVPLSIIHRKDVKLDGNNPTLLYGYGAYGITEEPGFTPRRLAWLEKGGVYAVANVRGSGVYGKDWHLGGFKATKPNTWKDFIACAEYLIAQKYTSNTKLGILGGSAGGILIGRALTERPDLFAAAIPAVGTLDAVRFETEANGVLNVPEFGTVKTEEGFKALYEMSSYHHVKPGTRYPAVMLPHGVNDPRVTVWHSSKMAAQLLAATSSGKPVLLNLDFDSGHGIGDTKAQRQKQTADVYSFLFWQAGVPEFQPK</sequence>
<evidence type="ECO:0000256" key="2">
    <source>
        <dbReference type="ARBA" id="ARBA00011897"/>
    </source>
</evidence>
<dbReference type="KEGG" id="upl:DSM104440_02301"/>
<evidence type="ECO:0000256" key="3">
    <source>
        <dbReference type="ARBA" id="ARBA00022670"/>
    </source>
</evidence>
<accession>A0A6M4H7E6</accession>
<dbReference type="PANTHER" id="PTHR42881:SF2">
    <property type="entry name" value="PROLYL ENDOPEPTIDASE"/>
    <property type="match status" value="1"/>
</dbReference>
<dbReference type="GO" id="GO:0070012">
    <property type="term" value="F:oligopeptidase activity"/>
    <property type="evidence" value="ECO:0007669"/>
    <property type="project" value="TreeGrafter"/>
</dbReference>
<evidence type="ECO:0000256" key="1">
    <source>
        <dbReference type="ARBA" id="ARBA00001070"/>
    </source>
</evidence>
<dbReference type="Gene3D" id="3.40.50.1820">
    <property type="entry name" value="alpha/beta hydrolase"/>
    <property type="match status" value="1"/>
</dbReference>
<feature type="domain" description="Peptidase S9A N-terminal" evidence="8">
    <location>
        <begin position="29"/>
        <end position="433"/>
    </location>
</feature>
<feature type="chain" id="PRO_5026996478" description="prolyl oligopeptidase" evidence="6">
    <location>
        <begin position="21"/>
        <end position="723"/>
    </location>
</feature>
<reference evidence="9 10" key="1">
    <citation type="submission" date="2020-04" db="EMBL/GenBank/DDBJ databases">
        <title>Usitatibacter rugosus gen. nov., sp. nov. and Usitatibacter palustris sp. nov., novel members of Usitatibacteraceae fam. nov. within the order Nitrosomonadales isolated from soil.</title>
        <authorList>
            <person name="Huber K.J."/>
            <person name="Neumann-Schaal M."/>
            <person name="Geppert A."/>
            <person name="Luckner M."/>
            <person name="Wanner G."/>
            <person name="Overmann J."/>
        </authorList>
    </citation>
    <scope>NUCLEOTIDE SEQUENCE [LARGE SCALE GENOMIC DNA]</scope>
    <source>
        <strain evidence="9 10">Swamp67</strain>
    </source>
</reference>
<dbReference type="InterPro" id="IPR002470">
    <property type="entry name" value="Peptidase_S9A"/>
</dbReference>
<dbReference type="InterPro" id="IPR029058">
    <property type="entry name" value="AB_hydrolase_fold"/>
</dbReference>
<evidence type="ECO:0000256" key="5">
    <source>
        <dbReference type="ARBA" id="ARBA00022825"/>
    </source>
</evidence>
<dbReference type="GO" id="GO:0006508">
    <property type="term" value="P:proteolysis"/>
    <property type="evidence" value="ECO:0007669"/>
    <property type="project" value="UniProtKB-KW"/>
</dbReference>
<dbReference type="EMBL" id="CP053073">
    <property type="protein sequence ID" value="QJR15480.1"/>
    <property type="molecule type" value="Genomic_DNA"/>
</dbReference>
<dbReference type="SUPFAM" id="SSF50993">
    <property type="entry name" value="Peptidase/esterase 'gauge' domain"/>
    <property type="match status" value="1"/>
</dbReference>
<dbReference type="InterPro" id="IPR051167">
    <property type="entry name" value="Prolyl_oligopep/macrocyclase"/>
</dbReference>
<dbReference type="RefSeq" id="WP_171162791.1">
    <property type="nucleotide sequence ID" value="NZ_CP053073.1"/>
</dbReference>
<feature type="signal peptide" evidence="6">
    <location>
        <begin position="1"/>
        <end position="20"/>
    </location>
</feature>
<feature type="domain" description="Peptidase S9 prolyl oligopeptidase catalytic" evidence="7">
    <location>
        <begin position="507"/>
        <end position="715"/>
    </location>
</feature>
<keyword evidence="10" id="KW-1185">Reference proteome</keyword>
<keyword evidence="5" id="KW-0720">Serine protease</keyword>
<evidence type="ECO:0000256" key="6">
    <source>
        <dbReference type="SAM" id="SignalP"/>
    </source>
</evidence>
<evidence type="ECO:0000256" key="4">
    <source>
        <dbReference type="ARBA" id="ARBA00022801"/>
    </source>
</evidence>
<dbReference type="Pfam" id="PF00326">
    <property type="entry name" value="Peptidase_S9"/>
    <property type="match status" value="1"/>
</dbReference>
<comment type="catalytic activity">
    <reaction evidence="1">
        <text>Hydrolysis of Pro-|-Xaa &gt;&gt; Ala-|-Xaa in oligopeptides.</text>
        <dbReference type="EC" id="3.4.21.26"/>
    </reaction>
</comment>
<dbReference type="InterPro" id="IPR001375">
    <property type="entry name" value="Peptidase_S9_cat"/>
</dbReference>
<evidence type="ECO:0000313" key="10">
    <source>
        <dbReference type="Proteomes" id="UP000503096"/>
    </source>
</evidence>
<evidence type="ECO:0000259" key="7">
    <source>
        <dbReference type="Pfam" id="PF00326"/>
    </source>
</evidence>
<gene>
    <name evidence="9" type="primary">f1pep1_1</name>
    <name evidence="9" type="ORF">DSM104440_02301</name>
</gene>
<keyword evidence="6" id="KW-0732">Signal</keyword>
<dbReference type="AlphaFoldDB" id="A0A6M4H7E6"/>
<organism evidence="9 10">
    <name type="scientific">Usitatibacter palustris</name>
    <dbReference type="NCBI Taxonomy" id="2732487"/>
    <lineage>
        <taxon>Bacteria</taxon>
        <taxon>Pseudomonadati</taxon>
        <taxon>Pseudomonadota</taxon>
        <taxon>Betaproteobacteria</taxon>
        <taxon>Nitrosomonadales</taxon>
        <taxon>Usitatibacteraceae</taxon>
        <taxon>Usitatibacter</taxon>
    </lineage>
</organism>
<dbReference type="InterPro" id="IPR023302">
    <property type="entry name" value="Pept_S9A_N"/>
</dbReference>
<protein>
    <recommendedName>
        <fullName evidence="2">prolyl oligopeptidase</fullName>
        <ecNumber evidence="2">3.4.21.26</ecNumber>
    </recommendedName>
</protein>
<evidence type="ECO:0000313" key="9">
    <source>
        <dbReference type="EMBL" id="QJR15480.1"/>
    </source>
</evidence>
<dbReference type="PANTHER" id="PTHR42881">
    <property type="entry name" value="PROLYL ENDOPEPTIDASE"/>
    <property type="match status" value="1"/>
</dbReference>
<dbReference type="EC" id="3.4.21.26" evidence="2"/>
<dbReference type="GO" id="GO:0004252">
    <property type="term" value="F:serine-type endopeptidase activity"/>
    <property type="evidence" value="ECO:0007669"/>
    <property type="project" value="UniProtKB-EC"/>
</dbReference>
<keyword evidence="4 9" id="KW-0378">Hydrolase</keyword>
<name>A0A6M4H7E6_9PROT</name>
<dbReference type="Proteomes" id="UP000503096">
    <property type="component" value="Chromosome"/>
</dbReference>
<dbReference type="GO" id="GO:0005829">
    <property type="term" value="C:cytosol"/>
    <property type="evidence" value="ECO:0007669"/>
    <property type="project" value="TreeGrafter"/>
</dbReference>